<dbReference type="GO" id="GO:0042781">
    <property type="term" value="F:3'-tRNA processing endoribonuclease activity"/>
    <property type="evidence" value="ECO:0007669"/>
    <property type="project" value="TreeGrafter"/>
</dbReference>
<evidence type="ECO:0000256" key="5">
    <source>
        <dbReference type="ARBA" id="ARBA00022884"/>
    </source>
</evidence>
<keyword evidence="2 6" id="KW-0540">Nuclease</keyword>
<comment type="catalytic activity">
    <reaction evidence="6">
        <text>Endonucleolytic cleavage of RNA, removing 5'-extranucleotides from tRNA precursor.</text>
        <dbReference type="EC" id="3.1.26.5"/>
    </reaction>
</comment>
<name>A0A7G7YQP3_9CORY</name>
<dbReference type="GO" id="GO:0001682">
    <property type="term" value="P:tRNA 5'-leader removal"/>
    <property type="evidence" value="ECO:0007669"/>
    <property type="project" value="UniProtKB-UniRule"/>
</dbReference>
<keyword evidence="9" id="KW-1185">Reference proteome</keyword>
<dbReference type="EMBL" id="CP046883">
    <property type="protein sequence ID" value="QNH96813.1"/>
    <property type="molecule type" value="Genomic_DNA"/>
</dbReference>
<proteinExistence type="inferred from homology"/>
<evidence type="ECO:0000256" key="3">
    <source>
        <dbReference type="ARBA" id="ARBA00022759"/>
    </source>
</evidence>
<evidence type="ECO:0000256" key="6">
    <source>
        <dbReference type="HAMAP-Rule" id="MF_00227"/>
    </source>
</evidence>
<dbReference type="Gene3D" id="3.30.230.10">
    <property type="match status" value="1"/>
</dbReference>
<evidence type="ECO:0000313" key="9">
    <source>
        <dbReference type="Proteomes" id="UP000515275"/>
    </source>
</evidence>
<keyword evidence="4 6" id="KW-0378">Hydrolase</keyword>
<dbReference type="NCBIfam" id="TIGR00188">
    <property type="entry name" value="rnpA"/>
    <property type="match status" value="1"/>
</dbReference>
<comment type="subunit">
    <text evidence="6">Consists of a catalytic RNA component (M1 or rnpB) and a protein subunit.</text>
</comment>
<dbReference type="InterPro" id="IPR020568">
    <property type="entry name" value="Ribosomal_Su5_D2-typ_SF"/>
</dbReference>
<dbReference type="PANTHER" id="PTHR33992:SF1">
    <property type="entry name" value="RIBONUCLEASE P PROTEIN COMPONENT"/>
    <property type="match status" value="1"/>
</dbReference>
<evidence type="ECO:0000256" key="2">
    <source>
        <dbReference type="ARBA" id="ARBA00022722"/>
    </source>
</evidence>
<keyword evidence="1 6" id="KW-0819">tRNA processing</keyword>
<protein>
    <recommendedName>
        <fullName evidence="6 7">Ribonuclease P protein component</fullName>
        <shortName evidence="6">RNase P protein</shortName>
        <shortName evidence="6">RNaseP protein</shortName>
        <ecNumber evidence="6 7">3.1.26.5</ecNumber>
    </recommendedName>
    <alternativeName>
        <fullName evidence="6">Protein C5</fullName>
    </alternativeName>
</protein>
<dbReference type="AlphaFoldDB" id="A0A7G7YQP3"/>
<dbReference type="HAMAP" id="MF_00227">
    <property type="entry name" value="RNase_P"/>
    <property type="match status" value="1"/>
</dbReference>
<evidence type="ECO:0000256" key="4">
    <source>
        <dbReference type="ARBA" id="ARBA00022801"/>
    </source>
</evidence>
<dbReference type="EC" id="3.1.26.5" evidence="6 7"/>
<dbReference type="Proteomes" id="UP000515275">
    <property type="component" value="Chromosome"/>
</dbReference>
<gene>
    <name evidence="6 8" type="primary">rnpA</name>
    <name evidence="8" type="ORF">GP473_09320</name>
</gene>
<evidence type="ECO:0000313" key="8">
    <source>
        <dbReference type="EMBL" id="QNH96813.1"/>
    </source>
</evidence>
<accession>A0A7G7YQP3</accession>
<evidence type="ECO:0000256" key="1">
    <source>
        <dbReference type="ARBA" id="ARBA00022694"/>
    </source>
</evidence>
<dbReference type="SUPFAM" id="SSF54211">
    <property type="entry name" value="Ribosomal protein S5 domain 2-like"/>
    <property type="match status" value="1"/>
</dbReference>
<organism evidence="8 9">
    <name type="scientific">Corynebacterium anserum</name>
    <dbReference type="NCBI Taxonomy" id="2684406"/>
    <lineage>
        <taxon>Bacteria</taxon>
        <taxon>Bacillati</taxon>
        <taxon>Actinomycetota</taxon>
        <taxon>Actinomycetes</taxon>
        <taxon>Mycobacteriales</taxon>
        <taxon>Corynebacteriaceae</taxon>
        <taxon>Corynebacterium</taxon>
    </lineage>
</organism>
<dbReference type="InterPro" id="IPR000100">
    <property type="entry name" value="RNase_P"/>
</dbReference>
<keyword evidence="5 6" id="KW-0694">RNA-binding</keyword>
<dbReference type="KEGG" id="cans:GP473_09320"/>
<dbReference type="InterPro" id="IPR014721">
    <property type="entry name" value="Ribsml_uS5_D2-typ_fold_subgr"/>
</dbReference>
<reference evidence="8 9" key="1">
    <citation type="submission" date="2019-12" db="EMBL/GenBank/DDBJ databases">
        <title>Corynebacterium sp. nov., isolated from feces of the Anser Albifrons in China.</title>
        <authorList>
            <person name="Liu Q."/>
        </authorList>
    </citation>
    <scope>NUCLEOTIDE SEQUENCE [LARGE SCALE GENOMIC DNA]</scope>
    <source>
        <strain evidence="8 9">23H37-10</strain>
    </source>
</reference>
<dbReference type="RefSeq" id="WP_185770577.1">
    <property type="nucleotide sequence ID" value="NZ_CP046883.1"/>
</dbReference>
<dbReference type="Pfam" id="PF00825">
    <property type="entry name" value="Ribonuclease_P"/>
    <property type="match status" value="1"/>
</dbReference>
<dbReference type="PANTHER" id="PTHR33992">
    <property type="entry name" value="RIBONUCLEASE P PROTEIN COMPONENT"/>
    <property type="match status" value="1"/>
</dbReference>
<comment type="function">
    <text evidence="6">RNaseP catalyzes the removal of the 5'-leader sequence from pre-tRNA to produce the mature 5'-terminus. It can also cleave other RNA substrates such as 4.5S RNA. The protein component plays an auxiliary but essential role in vivo by binding to the 5'-leader sequence and broadening the substrate specificity of the ribozyme.</text>
</comment>
<keyword evidence="3 6" id="KW-0255">Endonuclease</keyword>
<comment type="similarity">
    <text evidence="6">Belongs to the RnpA family.</text>
</comment>
<evidence type="ECO:0000256" key="7">
    <source>
        <dbReference type="NCBIfam" id="TIGR00188"/>
    </source>
</evidence>
<sequence>MLSEQNRLRSSAAFAQAVKHGRKKGSRTVVVYKYEPDNPPLVTNGGPRMGVIVSKAVGNSVVRHKTARIIRAALRNVMADPRGVQFKDTQTFVIRALPYSATAQTGEVEKDVRSCLRRIAQQKTKSL</sequence>
<dbReference type="GO" id="GO:0004526">
    <property type="term" value="F:ribonuclease P activity"/>
    <property type="evidence" value="ECO:0007669"/>
    <property type="project" value="UniProtKB-UniRule"/>
</dbReference>
<dbReference type="GO" id="GO:0000049">
    <property type="term" value="F:tRNA binding"/>
    <property type="evidence" value="ECO:0007669"/>
    <property type="project" value="UniProtKB-UniRule"/>
</dbReference>
<dbReference type="GO" id="GO:0030677">
    <property type="term" value="C:ribonuclease P complex"/>
    <property type="evidence" value="ECO:0007669"/>
    <property type="project" value="TreeGrafter"/>
</dbReference>